<name>A0A066RKU5_9GAMM</name>
<proteinExistence type="predicted"/>
<evidence type="ECO:0000313" key="2">
    <source>
        <dbReference type="Proteomes" id="UP000027192"/>
    </source>
</evidence>
<dbReference type="Proteomes" id="UP000027192">
    <property type="component" value="Unassembled WGS sequence"/>
</dbReference>
<dbReference type="STRING" id="1654360.EA58_21075"/>
<comment type="caution">
    <text evidence="1">The sequence shown here is derived from an EMBL/GenBank/DDBJ whole genome shotgun (WGS) entry which is preliminary data.</text>
</comment>
<accession>A0A066RKU5</accession>
<keyword evidence="2" id="KW-1185">Reference proteome</keyword>
<dbReference type="EMBL" id="JMIB01000045">
    <property type="protein sequence ID" value="KDM89701.1"/>
    <property type="molecule type" value="Genomic_DNA"/>
</dbReference>
<dbReference type="Pfam" id="PF10772">
    <property type="entry name" value="Phage_HP1_Orf24"/>
    <property type="match status" value="1"/>
</dbReference>
<gene>
    <name evidence="1" type="ORF">EA58_21075</name>
</gene>
<dbReference type="InterPro" id="IPR019708">
    <property type="entry name" value="Phage_HP1_Orf24"/>
</dbReference>
<reference evidence="1 2" key="1">
    <citation type="submission" date="2014-04" db="EMBL/GenBank/DDBJ databases">
        <title>Draft genome sequence of Photobacterium halotolerans S2753: a solonamide, ngercheumicin and holomycin producer.</title>
        <authorList>
            <person name="Machado H.R."/>
            <person name="Gram L."/>
        </authorList>
    </citation>
    <scope>NUCLEOTIDE SEQUENCE [LARGE SCALE GENOMIC DNA]</scope>
    <source>
        <strain evidence="1 2">S2753</strain>
    </source>
</reference>
<sequence>MMRISGKNMRFNLGDIRLSAQKFTLSITDNSAVSKTNGVPDGYVDGDVEASGEMELTTSQFNLLNKAAANAGAWRALPSFDAMGYGKIDKDELKVEMFGVRIKISDLLDVDSNGGSALVHKIPFDITSPDFIHINGVPYLRADETDDLVS</sequence>
<organism evidence="1 2">
    <name type="scientific">Photobacterium galatheae</name>
    <dbReference type="NCBI Taxonomy" id="1654360"/>
    <lineage>
        <taxon>Bacteria</taxon>
        <taxon>Pseudomonadati</taxon>
        <taxon>Pseudomonadota</taxon>
        <taxon>Gammaproteobacteria</taxon>
        <taxon>Vibrionales</taxon>
        <taxon>Vibrionaceae</taxon>
        <taxon>Photobacterium</taxon>
    </lineage>
</organism>
<evidence type="ECO:0000313" key="1">
    <source>
        <dbReference type="EMBL" id="KDM89701.1"/>
    </source>
</evidence>
<dbReference type="AlphaFoldDB" id="A0A066RKU5"/>
<protein>
    <submittedName>
        <fullName evidence="1">Tail protein</fullName>
    </submittedName>
</protein>